<comment type="similarity">
    <text evidence="2 10">Belongs to the binding-protein-dependent transport system permease family. MalFG subfamily.</text>
</comment>
<name>A0A543AV90_9ACTN</name>
<proteinExistence type="inferred from homology"/>
<gene>
    <name evidence="12" type="ORF">FB566_1993</name>
</gene>
<evidence type="ECO:0000256" key="9">
    <source>
        <dbReference type="RuleBase" id="RU363032"/>
    </source>
</evidence>
<organism evidence="12 13">
    <name type="scientific">Stackebrandtia endophytica</name>
    <dbReference type="NCBI Taxonomy" id="1496996"/>
    <lineage>
        <taxon>Bacteria</taxon>
        <taxon>Bacillati</taxon>
        <taxon>Actinomycetota</taxon>
        <taxon>Actinomycetes</taxon>
        <taxon>Glycomycetales</taxon>
        <taxon>Glycomycetaceae</taxon>
        <taxon>Stackebrandtia</taxon>
    </lineage>
</organism>
<dbReference type="InterPro" id="IPR032550">
    <property type="entry name" value="TM_PBP2_N"/>
</dbReference>
<dbReference type="EMBL" id="VFOW01000001">
    <property type="protein sequence ID" value="TQL76462.1"/>
    <property type="molecule type" value="Genomic_DNA"/>
</dbReference>
<evidence type="ECO:0000256" key="1">
    <source>
        <dbReference type="ARBA" id="ARBA00004651"/>
    </source>
</evidence>
<sequence length="516" mass="56376">MSRSPMVGVTGQLVKILVLSVVAALAIWAATPLVQAEAWIGLGVVIAVTALIFYIYLSPKRLPAKYLLPGTLLLIAFQLIPVFVTVSTSVTNYGDGHRGDKADAVAMIQAGAVKEVPGSPRYLLSVAWEGENTSDGKLVFLLTEPGDRQYLLGDDQGLSPLDPGSLTVDGDGRILAAEGYTVLSRAQFNAHSDQITSFAVPTDAGGIRSTGFDAYEGVSTRVYDEGCDCITDSETGEVFYADNDNGYFVTEDGTRLRQGWRVNVGLDNFARFFTDPEVRGPFLSIFTWNMMFAVGSVLFTFALGLACAMAMNHDRIRGKTLYRILMVLPYAMPSFAMLLVWRDMFNPDYGLLNQLLGLELNWFGETWTSRAAVLLVNTWLGYPYMFLICTGALQALPRDTLEAARIDGATGFQAFRKITLPLLLVSLTPLLISSFAFNFNNFNAIQLTSAGHPFPDGSPQTGDTDLLITYTFRLAFNGTGVDYGYAAAVSMFIFTIVAVISGISFARTRNQEEIYR</sequence>
<dbReference type="GO" id="GO:0015423">
    <property type="term" value="F:ABC-type maltose transporter activity"/>
    <property type="evidence" value="ECO:0007669"/>
    <property type="project" value="TreeGrafter"/>
</dbReference>
<comment type="caution">
    <text evidence="12">The sequence shown here is derived from an EMBL/GenBank/DDBJ whole genome shotgun (WGS) entry which is preliminary data.</text>
</comment>
<accession>A0A543AV90</accession>
<dbReference type="Gene3D" id="1.10.3720.10">
    <property type="entry name" value="MetI-like"/>
    <property type="match status" value="1"/>
</dbReference>
<feature type="transmembrane region" description="Helical" evidence="9">
    <location>
        <begin position="379"/>
        <end position="397"/>
    </location>
</feature>
<dbReference type="SUPFAM" id="SSF161098">
    <property type="entry name" value="MetI-like"/>
    <property type="match status" value="1"/>
</dbReference>
<dbReference type="CDD" id="cd06261">
    <property type="entry name" value="TM_PBP2"/>
    <property type="match status" value="1"/>
</dbReference>
<dbReference type="AlphaFoldDB" id="A0A543AV90"/>
<dbReference type="InterPro" id="IPR035277">
    <property type="entry name" value="MalF_N"/>
</dbReference>
<dbReference type="GO" id="GO:0042956">
    <property type="term" value="P:maltodextrin transmembrane transport"/>
    <property type="evidence" value="ECO:0007669"/>
    <property type="project" value="TreeGrafter"/>
</dbReference>
<feature type="transmembrane region" description="Helical" evidence="9">
    <location>
        <begin position="321"/>
        <end position="341"/>
    </location>
</feature>
<feature type="transmembrane region" description="Helical" evidence="9">
    <location>
        <begin position="483"/>
        <end position="506"/>
    </location>
</feature>
<evidence type="ECO:0000256" key="2">
    <source>
        <dbReference type="ARBA" id="ARBA00009047"/>
    </source>
</evidence>
<feature type="transmembrane region" description="Helical" evidence="9">
    <location>
        <begin position="12"/>
        <end position="30"/>
    </location>
</feature>
<dbReference type="Proteomes" id="UP000317043">
    <property type="component" value="Unassembled WGS sequence"/>
</dbReference>
<keyword evidence="4 10" id="KW-1003">Cell membrane</keyword>
<dbReference type="InParanoid" id="A0A543AV90"/>
<keyword evidence="3 9" id="KW-0813">Transport</keyword>
<comment type="function">
    <text evidence="10">Part of the ABC transporter complex MalEFGK involved in maltose/maltodextrin import. Probably responsible for the translocation of the substrate across the membrane.</text>
</comment>
<comment type="subcellular location">
    <subcellularLocation>
        <location evidence="1 9">Cell membrane</location>
        <topology evidence="1 9">Multi-pass membrane protein</topology>
    </subcellularLocation>
</comment>
<dbReference type="Gene3D" id="1.20.58.370">
    <property type="entry name" value="MalF N-terminal region-like"/>
    <property type="match status" value="1"/>
</dbReference>
<reference evidence="12 13" key="1">
    <citation type="submission" date="2019-06" db="EMBL/GenBank/DDBJ databases">
        <title>Sequencing the genomes of 1000 actinobacteria strains.</title>
        <authorList>
            <person name="Klenk H.-P."/>
        </authorList>
    </citation>
    <scope>NUCLEOTIDE SEQUENCE [LARGE SCALE GENOMIC DNA]</scope>
    <source>
        <strain evidence="12 13">DSM 45928</strain>
    </source>
</reference>
<dbReference type="InterPro" id="IPR000515">
    <property type="entry name" value="MetI-like"/>
</dbReference>
<dbReference type="PROSITE" id="PS50928">
    <property type="entry name" value="ABC_TM1"/>
    <property type="match status" value="1"/>
</dbReference>
<evidence type="ECO:0000313" key="13">
    <source>
        <dbReference type="Proteomes" id="UP000317043"/>
    </source>
</evidence>
<protein>
    <recommendedName>
        <fullName evidence="10">Maltose/maltodextrin transport system permease protein</fullName>
    </recommendedName>
</protein>
<dbReference type="InterPro" id="IPR035906">
    <property type="entry name" value="MetI-like_sf"/>
</dbReference>
<dbReference type="Pfam" id="PF00528">
    <property type="entry name" value="BPD_transp_1"/>
    <property type="match status" value="1"/>
</dbReference>
<evidence type="ECO:0000313" key="12">
    <source>
        <dbReference type="EMBL" id="TQL76462.1"/>
    </source>
</evidence>
<feature type="transmembrane region" description="Helical" evidence="9">
    <location>
        <begin position="286"/>
        <end position="309"/>
    </location>
</feature>
<feature type="transmembrane region" description="Helical" evidence="9">
    <location>
        <begin position="418"/>
        <end position="437"/>
    </location>
</feature>
<dbReference type="RefSeq" id="WP_142037928.1">
    <property type="nucleotide sequence ID" value="NZ_JBHTGS010000001.1"/>
</dbReference>
<dbReference type="SUPFAM" id="SSF160964">
    <property type="entry name" value="MalF N-terminal region-like"/>
    <property type="match status" value="1"/>
</dbReference>
<dbReference type="GO" id="GO:1990060">
    <property type="term" value="C:maltose transport complex"/>
    <property type="evidence" value="ECO:0007669"/>
    <property type="project" value="TreeGrafter"/>
</dbReference>
<dbReference type="Pfam" id="PF16296">
    <property type="entry name" value="TM_PBP2_N"/>
    <property type="match status" value="1"/>
</dbReference>
<feature type="transmembrane region" description="Helical" evidence="9">
    <location>
        <begin position="66"/>
        <end position="84"/>
    </location>
</feature>
<keyword evidence="6 9" id="KW-0812">Transmembrane</keyword>
<evidence type="ECO:0000256" key="6">
    <source>
        <dbReference type="ARBA" id="ARBA00022692"/>
    </source>
</evidence>
<feature type="domain" description="ABC transmembrane type-1" evidence="11">
    <location>
        <begin position="286"/>
        <end position="504"/>
    </location>
</feature>
<evidence type="ECO:0000256" key="5">
    <source>
        <dbReference type="ARBA" id="ARBA00022597"/>
    </source>
</evidence>
<dbReference type="Gene3D" id="3.10.650.10">
    <property type="entry name" value="MalF N-terminal region-like"/>
    <property type="match status" value="1"/>
</dbReference>
<dbReference type="PANTHER" id="PTHR47314">
    <property type="entry name" value="MALTOSE/MALTODEXTRIN TRANSPORT SYSTEM PERMEASE PROTEIN MALF"/>
    <property type="match status" value="1"/>
</dbReference>
<evidence type="ECO:0000256" key="10">
    <source>
        <dbReference type="RuleBase" id="RU367050"/>
    </source>
</evidence>
<evidence type="ECO:0000256" key="4">
    <source>
        <dbReference type="ARBA" id="ARBA00022475"/>
    </source>
</evidence>
<feature type="transmembrane region" description="Helical" evidence="9">
    <location>
        <begin position="36"/>
        <end position="57"/>
    </location>
</feature>
<keyword evidence="5 10" id="KW-0762">Sugar transport</keyword>
<keyword evidence="8 9" id="KW-0472">Membrane</keyword>
<keyword evidence="7 9" id="KW-1133">Transmembrane helix</keyword>
<evidence type="ECO:0000259" key="11">
    <source>
        <dbReference type="PROSITE" id="PS50928"/>
    </source>
</evidence>
<evidence type="ECO:0000256" key="8">
    <source>
        <dbReference type="ARBA" id="ARBA00023136"/>
    </source>
</evidence>
<dbReference type="OrthoDB" id="34224at2"/>
<evidence type="ECO:0000256" key="7">
    <source>
        <dbReference type="ARBA" id="ARBA00022989"/>
    </source>
</evidence>
<dbReference type="PANTHER" id="PTHR47314:SF1">
    <property type="entry name" value="MALTOSE_MALTODEXTRIN TRANSPORT SYSTEM PERMEASE PROTEIN MALF"/>
    <property type="match status" value="1"/>
</dbReference>
<evidence type="ECO:0000256" key="3">
    <source>
        <dbReference type="ARBA" id="ARBA00022448"/>
    </source>
</evidence>
<keyword evidence="13" id="KW-1185">Reference proteome</keyword>